<keyword evidence="3" id="KW-1185">Reference proteome</keyword>
<proteinExistence type="predicted"/>
<dbReference type="InterPro" id="IPR023213">
    <property type="entry name" value="CAT-like_dom_sf"/>
</dbReference>
<reference evidence="2" key="1">
    <citation type="submission" date="2022-04" db="EMBL/GenBank/DDBJ databases">
        <title>A functionally conserved STORR gene fusion in Papaver species that diverged 16.8 million years ago.</title>
        <authorList>
            <person name="Catania T."/>
        </authorList>
    </citation>
    <scope>NUCLEOTIDE SEQUENCE</scope>
    <source>
        <strain evidence="2">S-188037</strain>
    </source>
</reference>
<accession>A0AAD4XYF8</accession>
<name>A0AAD4XYF8_9MAGN</name>
<dbReference type="GO" id="GO:0016740">
    <property type="term" value="F:transferase activity"/>
    <property type="evidence" value="ECO:0007669"/>
    <property type="project" value="UniProtKB-KW"/>
</dbReference>
<dbReference type="Pfam" id="PF02458">
    <property type="entry name" value="Transferase"/>
    <property type="match status" value="1"/>
</dbReference>
<gene>
    <name evidence="2" type="ORF">MKW98_018944</name>
</gene>
<evidence type="ECO:0000313" key="3">
    <source>
        <dbReference type="Proteomes" id="UP001202328"/>
    </source>
</evidence>
<dbReference type="AlphaFoldDB" id="A0AAD4XYF8"/>
<dbReference type="PANTHER" id="PTHR31896">
    <property type="entry name" value="FAMILY REGULATORY PROTEIN, PUTATIVE (AFU_ORTHOLOGUE AFUA_3G14730)-RELATED"/>
    <property type="match status" value="1"/>
</dbReference>
<evidence type="ECO:0000256" key="1">
    <source>
        <dbReference type="ARBA" id="ARBA00022679"/>
    </source>
</evidence>
<comment type="caution">
    <text evidence="2">The sequence shown here is derived from an EMBL/GenBank/DDBJ whole genome shotgun (WGS) entry which is preliminary data.</text>
</comment>
<dbReference type="Proteomes" id="UP001202328">
    <property type="component" value="Unassembled WGS sequence"/>
</dbReference>
<organism evidence="2 3">
    <name type="scientific">Papaver atlanticum</name>
    <dbReference type="NCBI Taxonomy" id="357466"/>
    <lineage>
        <taxon>Eukaryota</taxon>
        <taxon>Viridiplantae</taxon>
        <taxon>Streptophyta</taxon>
        <taxon>Embryophyta</taxon>
        <taxon>Tracheophyta</taxon>
        <taxon>Spermatophyta</taxon>
        <taxon>Magnoliopsida</taxon>
        <taxon>Ranunculales</taxon>
        <taxon>Papaveraceae</taxon>
        <taxon>Papaveroideae</taxon>
        <taxon>Papaver</taxon>
    </lineage>
</organism>
<dbReference type="PANTHER" id="PTHR31896:SF43">
    <property type="entry name" value="PROTEIN ENHANCED PSEUDOMONAS SUSCEPTIBILITY 1"/>
    <property type="match status" value="1"/>
</dbReference>
<dbReference type="EMBL" id="JAJJMB010001069">
    <property type="protein sequence ID" value="KAI3959354.1"/>
    <property type="molecule type" value="Genomic_DNA"/>
</dbReference>
<dbReference type="InterPro" id="IPR051283">
    <property type="entry name" value="Sec_Metabolite_Acyltrans"/>
</dbReference>
<evidence type="ECO:0000313" key="2">
    <source>
        <dbReference type="EMBL" id="KAI3959354.1"/>
    </source>
</evidence>
<protein>
    <submittedName>
        <fullName evidence="2">Uncharacterized protein</fullName>
    </submittedName>
</protein>
<keyword evidence="1" id="KW-0808">Transferase</keyword>
<sequence>MNVAVVRHVTTTKVQPASYIHKSTDNYKRIDLNPWDIVYMQKGLLFAKSQSFPRREDEDGNTNNNVINNMINSLSYTTLDHFFPLAGRLGIQKNEDDDNTISVYINCNFEEDIVSQPYVPASVIDPLFSLNGVRNYEGQSHPLLSIQITELHDGVFIGCSVNHSVVDGTSFWNFINLWSEICRSSNNSTSCLVESNARKLRYQV</sequence>
<dbReference type="Gene3D" id="3.30.559.10">
    <property type="entry name" value="Chloramphenicol acetyltransferase-like domain"/>
    <property type="match status" value="1"/>
</dbReference>